<keyword evidence="2" id="KW-1185">Reference proteome</keyword>
<dbReference type="EMBL" id="FPBK01000006">
    <property type="protein sequence ID" value="SFU53740.1"/>
    <property type="molecule type" value="Genomic_DNA"/>
</dbReference>
<evidence type="ECO:0000313" key="1">
    <source>
        <dbReference type="EMBL" id="SFU53740.1"/>
    </source>
</evidence>
<proteinExistence type="predicted"/>
<protein>
    <submittedName>
        <fullName evidence="1">Putative signal transducing protein</fullName>
    </submittedName>
</protein>
<evidence type="ECO:0000313" key="2">
    <source>
        <dbReference type="Proteomes" id="UP000199138"/>
    </source>
</evidence>
<dbReference type="AlphaFoldDB" id="A0A1I7GZB5"/>
<name>A0A1I7GZB5_9FLAO</name>
<sequence length="87" mass="9851">MPKKQIAMKDYQKIYEGNMIEAQKLVSMLKDHRISPVIKDETESGRLAGFAPNIIGNVQVFVHKDELSVTKYVIASLEPSEESIRMS</sequence>
<dbReference type="Proteomes" id="UP000199138">
    <property type="component" value="Unassembled WGS sequence"/>
</dbReference>
<accession>A0A1I7GZB5</accession>
<gene>
    <name evidence="1" type="ORF">SAMN05216480_106121</name>
</gene>
<organism evidence="1 2">
    <name type="scientific">Pustulibacterium marinum</name>
    <dbReference type="NCBI Taxonomy" id="1224947"/>
    <lineage>
        <taxon>Bacteria</taxon>
        <taxon>Pseudomonadati</taxon>
        <taxon>Bacteroidota</taxon>
        <taxon>Flavobacteriia</taxon>
        <taxon>Flavobacteriales</taxon>
        <taxon>Flavobacteriaceae</taxon>
        <taxon>Pustulibacterium</taxon>
    </lineage>
</organism>
<reference evidence="2" key="1">
    <citation type="submission" date="2016-10" db="EMBL/GenBank/DDBJ databases">
        <authorList>
            <person name="Varghese N."/>
            <person name="Submissions S."/>
        </authorList>
    </citation>
    <scope>NUCLEOTIDE SEQUENCE [LARGE SCALE GENOMIC DNA]</scope>
    <source>
        <strain evidence="2">CGMCC 1.12333</strain>
    </source>
</reference>